<keyword evidence="1" id="KW-0472">Membrane</keyword>
<dbReference type="STRING" id="94237.ENSMMOP00000016079"/>
<name>A0A3Q3X2D7_MOLML</name>
<accession>A0A3Q3X2D7</accession>
<keyword evidence="3" id="KW-1185">Reference proteome</keyword>
<keyword evidence="1" id="KW-1133">Transmembrane helix</keyword>
<organism evidence="2 3">
    <name type="scientific">Mola mola</name>
    <name type="common">Ocean sunfish</name>
    <name type="synonym">Tetraodon mola</name>
    <dbReference type="NCBI Taxonomy" id="94237"/>
    <lineage>
        <taxon>Eukaryota</taxon>
        <taxon>Metazoa</taxon>
        <taxon>Chordata</taxon>
        <taxon>Craniata</taxon>
        <taxon>Vertebrata</taxon>
        <taxon>Euteleostomi</taxon>
        <taxon>Actinopterygii</taxon>
        <taxon>Neopterygii</taxon>
        <taxon>Teleostei</taxon>
        <taxon>Neoteleostei</taxon>
        <taxon>Acanthomorphata</taxon>
        <taxon>Eupercaria</taxon>
        <taxon>Tetraodontiformes</taxon>
        <taxon>Molidae</taxon>
        <taxon>Mola</taxon>
    </lineage>
</organism>
<feature type="transmembrane region" description="Helical" evidence="1">
    <location>
        <begin position="261"/>
        <end position="283"/>
    </location>
</feature>
<dbReference type="Ensembl" id="ENSMMOT00000016345.1">
    <property type="protein sequence ID" value="ENSMMOP00000016079.1"/>
    <property type="gene ID" value="ENSMMOG00000012270.1"/>
</dbReference>
<evidence type="ECO:0000313" key="2">
    <source>
        <dbReference type="Ensembl" id="ENSMMOP00000016079.1"/>
    </source>
</evidence>
<evidence type="ECO:0000256" key="1">
    <source>
        <dbReference type="SAM" id="Phobius"/>
    </source>
</evidence>
<sequence length="336" mass="38113">TQTPVIKMNVLPPTNLIYKWLDAFTVKVSWVMPSNLPNHCDIKYLCLENLTNYKQSFLTKDLDSEHWTVYIWTVSECNDRVNGSSPATINVYPHKPRGELVKDFKCVIYSNTLNCSWIPKNKSLNLTVSYRNCGRLEESINGLKKCDQLYSSAERNGCIMHVGKNHEDTCIVVETVAAMSTFKPKLVLPPPKLTIKEDSDRLILSITPPMSGSDICWIFNICYNITVKELSVSYNKRCLYEFQSKTLASPTCVDEPPDRTLIVVAIAIPLILSICVILSCYCFRRHSNVFFPVIPDPSVIFKEMMMNGNKEHKTTTGSLYTPVPECIEPCKIIPIP</sequence>
<keyword evidence="1" id="KW-0812">Transmembrane</keyword>
<evidence type="ECO:0008006" key="4">
    <source>
        <dbReference type="Google" id="ProtNLM"/>
    </source>
</evidence>
<evidence type="ECO:0000313" key="3">
    <source>
        <dbReference type="Proteomes" id="UP000261620"/>
    </source>
</evidence>
<protein>
    <recommendedName>
        <fullName evidence="4">Type I cytokine receptor cytokine-binding domain-containing protein</fullName>
    </recommendedName>
</protein>
<dbReference type="OMA" id="VKDFKCV"/>
<proteinExistence type="predicted"/>
<reference evidence="2" key="2">
    <citation type="submission" date="2025-09" db="UniProtKB">
        <authorList>
            <consortium name="Ensembl"/>
        </authorList>
    </citation>
    <scope>IDENTIFICATION</scope>
</reference>
<reference evidence="2" key="1">
    <citation type="submission" date="2025-08" db="UniProtKB">
        <authorList>
            <consortium name="Ensembl"/>
        </authorList>
    </citation>
    <scope>IDENTIFICATION</scope>
</reference>
<dbReference type="AlphaFoldDB" id="A0A3Q3X2D7"/>
<dbReference type="Proteomes" id="UP000261620">
    <property type="component" value="Unplaced"/>
</dbReference>